<dbReference type="KEGG" id="hfl:PUV54_01570"/>
<accession>A0AAE9ZCE5</accession>
<keyword evidence="2" id="KW-1185">Reference proteome</keyword>
<dbReference type="RefSeq" id="WP_274493762.1">
    <property type="nucleotide sequence ID" value="NZ_CP118166.1"/>
</dbReference>
<evidence type="ECO:0000313" key="2">
    <source>
        <dbReference type="Proteomes" id="UP001214043"/>
    </source>
</evidence>
<dbReference type="AlphaFoldDB" id="A0AAE9ZCE5"/>
<organism evidence="1 2">
    <name type="scientific">Hyphococcus flavus</name>
    <dbReference type="NCBI Taxonomy" id="1866326"/>
    <lineage>
        <taxon>Bacteria</taxon>
        <taxon>Pseudomonadati</taxon>
        <taxon>Pseudomonadota</taxon>
        <taxon>Alphaproteobacteria</taxon>
        <taxon>Parvularculales</taxon>
        <taxon>Parvularculaceae</taxon>
        <taxon>Hyphococcus</taxon>
    </lineage>
</organism>
<sequence>MPDILPTRNGAPATVELPASVWTSALDHPSHSAGPTDGHWAFMKNASGSLRETLRQVVGCKWEGALYKLDGHVRAGLWRNGAVAAPATVRATIYFPESEREFYDLYRAHHAASSAISRLDDIQAAFRENELSLNSRRLKHGLLVQAFTLALRGRIRVASDEKAVDLRRAVSLFRQELLLLDKAMPSAEIFQTGVVAAALICLTLYPKHELFFEKLAQEKGNKRDGLMDPVECVLSLVEKIRNQGTASIDAVQEDLCARTVRAFLAHMRGDPEIFEGRVNNTMKRYWFKRMIQGVDLDAYVQRVRRKKKIADKSSL</sequence>
<dbReference type="Proteomes" id="UP001214043">
    <property type="component" value="Chromosome"/>
</dbReference>
<evidence type="ECO:0000313" key="1">
    <source>
        <dbReference type="EMBL" id="WDI31876.1"/>
    </source>
</evidence>
<protein>
    <submittedName>
        <fullName evidence="1">Uncharacterized protein</fullName>
    </submittedName>
</protein>
<proteinExistence type="predicted"/>
<dbReference type="EMBL" id="CP118166">
    <property type="protein sequence ID" value="WDI31876.1"/>
    <property type="molecule type" value="Genomic_DNA"/>
</dbReference>
<reference evidence="1" key="1">
    <citation type="submission" date="2023-02" db="EMBL/GenBank/DDBJ databases">
        <title>Genome sequence of Hyphococcus flavus.</title>
        <authorList>
            <person name="Rong J.-C."/>
            <person name="Zhao Q."/>
            <person name="Yi M."/>
            <person name="Wu J.-Y."/>
        </authorList>
    </citation>
    <scope>NUCLEOTIDE SEQUENCE</scope>
    <source>
        <strain evidence="1">MCCC 1K03223</strain>
    </source>
</reference>
<gene>
    <name evidence="1" type="ORF">PUV54_01570</name>
</gene>
<name>A0AAE9ZCE5_9PROT</name>